<name>E3MWF4_CAERE</name>
<keyword evidence="3" id="KW-1185">Reference proteome</keyword>
<dbReference type="PANTHER" id="PTHR21503">
    <property type="entry name" value="F-BOX-CONTAINING HYPOTHETICAL PROTEIN C.ELEGANS"/>
    <property type="match status" value="1"/>
</dbReference>
<dbReference type="PROSITE" id="PS50181">
    <property type="entry name" value="FBOX"/>
    <property type="match status" value="1"/>
</dbReference>
<dbReference type="Pfam" id="PF00646">
    <property type="entry name" value="F-box"/>
    <property type="match status" value="1"/>
</dbReference>
<proteinExistence type="predicted"/>
<dbReference type="EMBL" id="DS268487">
    <property type="protein sequence ID" value="EFP10680.1"/>
    <property type="molecule type" value="Genomic_DNA"/>
</dbReference>
<accession>E3MWF4</accession>
<gene>
    <name evidence="2" type="ORF">CRE_01179</name>
</gene>
<reference evidence="2" key="1">
    <citation type="submission" date="2007-07" db="EMBL/GenBank/DDBJ databases">
        <title>PCAP assembly of the Caenorhabditis remanei genome.</title>
        <authorList>
            <consortium name="The Caenorhabditis remanei Sequencing Consortium"/>
            <person name="Wilson R.K."/>
        </authorList>
    </citation>
    <scope>NUCLEOTIDE SEQUENCE [LARGE SCALE GENOMIC DNA]</scope>
    <source>
        <strain evidence="2">PB4641</strain>
    </source>
</reference>
<dbReference type="eggNOG" id="ENOG502R937">
    <property type="taxonomic scope" value="Eukaryota"/>
</dbReference>
<dbReference type="PANTHER" id="PTHR21503:SF8">
    <property type="entry name" value="F-BOX ASSOCIATED DOMAIN-CONTAINING PROTEIN-RELATED"/>
    <property type="match status" value="1"/>
</dbReference>
<evidence type="ECO:0000259" key="1">
    <source>
        <dbReference type="PROSITE" id="PS50181"/>
    </source>
</evidence>
<dbReference type="AlphaFoldDB" id="E3MWF4"/>
<sequence length="345" mass="39660">MPLKILSFPYLVQEKIVKSMEYVDIFMMSLCSKRAKNCAIRTNLQIPKLWFIVSKKGSRVGIQVDERIVRTLIKLQDCLRNGLVEPFVVKMGNNHEITATIKSEEQRSGRAYCLMNHLGDSGRILKAIQEQIQVIFRSTEPYSLKLHVSELNENLPVFENIKDILVSGKKLESDVLERLLGTYPGLNSLDVNPLINGNVLETSHIFQIDRICFSDCGSYGLEVLRRFTGSHIVLIDAPIRENDVVDIIRKWIANEAYQNIETLMIYLKTHVEINPQLVMDSFPTERYNPAVRPPIFHYDSKIIDRYPDEMDFSEDDFCRDVIRGIDGKRASIGCLTEAIFFVVWN</sequence>
<dbReference type="HOGENOM" id="CLU_040220_1_0_1"/>
<dbReference type="FunCoup" id="E3MWF4">
    <property type="interactions" value="24"/>
</dbReference>
<dbReference type="OrthoDB" id="5904264at2759"/>
<dbReference type="InParanoid" id="E3MWF4"/>
<dbReference type="Proteomes" id="UP000008281">
    <property type="component" value="Unassembled WGS sequence"/>
</dbReference>
<evidence type="ECO:0000313" key="2">
    <source>
        <dbReference type="EMBL" id="EFP10680.1"/>
    </source>
</evidence>
<dbReference type="InterPro" id="IPR001810">
    <property type="entry name" value="F-box_dom"/>
</dbReference>
<dbReference type="OMA" id="WIANEAY"/>
<organism evidence="3">
    <name type="scientific">Caenorhabditis remanei</name>
    <name type="common">Caenorhabditis vulgaris</name>
    <dbReference type="NCBI Taxonomy" id="31234"/>
    <lineage>
        <taxon>Eukaryota</taxon>
        <taxon>Metazoa</taxon>
        <taxon>Ecdysozoa</taxon>
        <taxon>Nematoda</taxon>
        <taxon>Chromadorea</taxon>
        <taxon>Rhabditida</taxon>
        <taxon>Rhabditina</taxon>
        <taxon>Rhabditomorpha</taxon>
        <taxon>Rhabditoidea</taxon>
        <taxon>Rhabditidae</taxon>
        <taxon>Peloderinae</taxon>
        <taxon>Caenorhabditis</taxon>
    </lineage>
</organism>
<feature type="domain" description="F-box" evidence="1">
    <location>
        <begin position="2"/>
        <end position="49"/>
    </location>
</feature>
<evidence type="ECO:0000313" key="3">
    <source>
        <dbReference type="Proteomes" id="UP000008281"/>
    </source>
</evidence>
<protein>
    <recommendedName>
        <fullName evidence="1">F-box domain-containing protein</fullName>
    </recommendedName>
</protein>